<dbReference type="AlphaFoldDB" id="B1V9H6"/>
<proteinExistence type="predicted"/>
<evidence type="ECO:0000313" key="4">
    <source>
        <dbReference type="EMBL" id="CAM11598.1"/>
    </source>
</evidence>
<feature type="region of interest" description="Disordered" evidence="1">
    <location>
        <begin position="86"/>
        <end position="106"/>
    </location>
</feature>
<feature type="compositionally biased region" description="Low complexity" evidence="1">
    <location>
        <begin position="97"/>
        <end position="106"/>
    </location>
</feature>
<dbReference type="Proteomes" id="UP000008323">
    <property type="component" value="Chromosome"/>
</dbReference>
<protein>
    <recommendedName>
        <fullName evidence="3">Sequence-variable mosaic (SVM) signal sequence domain-containing protein</fullName>
    </recommendedName>
</protein>
<feature type="domain" description="Sequence-variable mosaic (SVM) signal sequence" evidence="3">
    <location>
        <begin position="1"/>
        <end position="32"/>
    </location>
</feature>
<feature type="chain" id="PRO_5002769723" description="Sequence-variable mosaic (SVM) signal sequence domain-containing protein" evidence="2">
    <location>
        <begin position="32"/>
        <end position="106"/>
    </location>
</feature>
<evidence type="ECO:0000313" key="5">
    <source>
        <dbReference type="Proteomes" id="UP000008323"/>
    </source>
</evidence>
<feature type="signal peptide" evidence="2">
    <location>
        <begin position="1"/>
        <end position="31"/>
    </location>
</feature>
<sequence length="106" mass="12595">MFKLQNQLKIISICLLAFLGMLLINNNQVMAMENNNLEEKEINFSKNKKKLNFISEHYKYTNKNQKIKFKKILIDNEPEKKLLKTNKQAKKQKTKKILNLNTIPEE</sequence>
<accession>B1V9H6</accession>
<keyword evidence="2" id="KW-0732">Signal</keyword>
<dbReference type="KEGG" id="pal:PA0263"/>
<name>B1V9H6_PHYAS</name>
<dbReference type="EMBL" id="AM422018">
    <property type="protein sequence ID" value="CAM11598.1"/>
    <property type="molecule type" value="Genomic_DNA"/>
</dbReference>
<reference evidence="4 5" key="1">
    <citation type="journal article" date="2008" name="J. Bacteriol.">
        <title>Comparative genome analysis of 'Candidatus Phytoplasma australiense' (subgroup tuf-Australia I; rp-A) and 'Ca. Phytoplasma asteris' strains OY-M and AY-WB.</title>
        <authorList>
            <person name="Tran-Nguyen L.T."/>
            <person name="Kube M."/>
            <person name="Schneider B."/>
            <person name="Reinhardt R."/>
            <person name="Gibb K.S."/>
        </authorList>
    </citation>
    <scope>NUCLEOTIDE SEQUENCE [LARGE SCALE GENOMIC DNA]</scope>
</reference>
<evidence type="ECO:0000256" key="2">
    <source>
        <dbReference type="SAM" id="SignalP"/>
    </source>
</evidence>
<feature type="compositionally biased region" description="Basic residues" evidence="1">
    <location>
        <begin position="86"/>
        <end position="96"/>
    </location>
</feature>
<dbReference type="Pfam" id="PF12113">
    <property type="entry name" value="SVM_signal"/>
    <property type="match status" value="1"/>
</dbReference>
<organism evidence="4 5">
    <name type="scientific">Phytoplasma australiense</name>
    <dbReference type="NCBI Taxonomy" id="59748"/>
    <lineage>
        <taxon>Bacteria</taxon>
        <taxon>Bacillati</taxon>
        <taxon>Mycoplasmatota</taxon>
        <taxon>Mollicutes</taxon>
        <taxon>Acholeplasmatales</taxon>
        <taxon>Acholeplasmataceae</taxon>
        <taxon>Candidatus Phytoplasma</taxon>
        <taxon>16SrXII (Stolbur group)</taxon>
    </lineage>
</organism>
<evidence type="ECO:0000256" key="1">
    <source>
        <dbReference type="SAM" id="MobiDB-lite"/>
    </source>
</evidence>
<evidence type="ECO:0000259" key="3">
    <source>
        <dbReference type="Pfam" id="PF12113"/>
    </source>
</evidence>
<dbReference type="InterPro" id="IPR021970">
    <property type="entry name" value="SVM_signal"/>
</dbReference>
<gene>
    <name evidence="4" type="ordered locus">PA0263</name>
</gene>